<dbReference type="CDD" id="cd00371">
    <property type="entry name" value="HMA"/>
    <property type="match status" value="1"/>
</dbReference>
<evidence type="ECO:0000256" key="2">
    <source>
        <dbReference type="ARBA" id="ARBA00006024"/>
    </source>
</evidence>
<evidence type="ECO:0000313" key="13">
    <source>
        <dbReference type="Proteomes" id="UP000734823"/>
    </source>
</evidence>
<comment type="subcellular location">
    <subcellularLocation>
        <location evidence="1">Cell membrane</location>
        <topology evidence="1">Multi-pass membrane protein</topology>
    </subcellularLocation>
</comment>
<dbReference type="InterPro" id="IPR036412">
    <property type="entry name" value="HAD-like_sf"/>
</dbReference>
<evidence type="ECO:0000259" key="11">
    <source>
        <dbReference type="PROSITE" id="PS50846"/>
    </source>
</evidence>
<dbReference type="PROSITE" id="PS01047">
    <property type="entry name" value="HMA_1"/>
    <property type="match status" value="1"/>
</dbReference>
<dbReference type="Pfam" id="PF00122">
    <property type="entry name" value="E1-E2_ATPase"/>
    <property type="match status" value="1"/>
</dbReference>
<dbReference type="InterPro" id="IPR001757">
    <property type="entry name" value="P_typ_ATPase"/>
</dbReference>
<feature type="transmembrane region" description="Helical" evidence="10">
    <location>
        <begin position="157"/>
        <end position="178"/>
    </location>
</feature>
<evidence type="ECO:0000313" key="12">
    <source>
        <dbReference type="EMBL" id="MBC6450880.1"/>
    </source>
</evidence>
<keyword evidence="9 10" id="KW-0472">Membrane</keyword>
<dbReference type="PANTHER" id="PTHR43520">
    <property type="entry name" value="ATP7, ISOFORM B"/>
    <property type="match status" value="1"/>
</dbReference>
<evidence type="ECO:0000256" key="6">
    <source>
        <dbReference type="ARBA" id="ARBA00022840"/>
    </source>
</evidence>
<dbReference type="CDD" id="cd02094">
    <property type="entry name" value="P-type_ATPase_Cu-like"/>
    <property type="match status" value="1"/>
</dbReference>
<dbReference type="Pfam" id="PF00702">
    <property type="entry name" value="Hydrolase"/>
    <property type="match status" value="1"/>
</dbReference>
<gene>
    <name evidence="12" type="ORF">GPZ80_27335</name>
</gene>
<name>A0ABR7LDT5_9PSEU</name>
<organism evidence="12 13">
    <name type="scientific">Actinokineospora xionganensis</name>
    <dbReference type="NCBI Taxonomy" id="2684470"/>
    <lineage>
        <taxon>Bacteria</taxon>
        <taxon>Bacillati</taxon>
        <taxon>Actinomycetota</taxon>
        <taxon>Actinomycetes</taxon>
        <taxon>Pseudonocardiales</taxon>
        <taxon>Pseudonocardiaceae</taxon>
        <taxon>Actinokineospora</taxon>
    </lineage>
</organism>
<dbReference type="SFLD" id="SFLDF00027">
    <property type="entry name" value="p-type_atpase"/>
    <property type="match status" value="1"/>
</dbReference>
<evidence type="ECO:0000256" key="4">
    <source>
        <dbReference type="ARBA" id="ARBA00022723"/>
    </source>
</evidence>
<evidence type="ECO:0000256" key="7">
    <source>
        <dbReference type="ARBA" id="ARBA00022967"/>
    </source>
</evidence>
<feature type="transmembrane region" description="Helical" evidence="10">
    <location>
        <begin position="198"/>
        <end position="218"/>
    </location>
</feature>
<keyword evidence="6 10" id="KW-0067">ATP-binding</keyword>
<feature type="transmembrane region" description="Helical" evidence="10">
    <location>
        <begin position="96"/>
        <end position="113"/>
    </location>
</feature>
<evidence type="ECO:0000256" key="8">
    <source>
        <dbReference type="ARBA" id="ARBA00022989"/>
    </source>
</evidence>
<feature type="transmembrane region" description="Helical" evidence="10">
    <location>
        <begin position="716"/>
        <end position="734"/>
    </location>
</feature>
<dbReference type="InterPro" id="IPR023299">
    <property type="entry name" value="ATPase_P-typ_cyto_dom_N"/>
</dbReference>
<evidence type="ECO:0000256" key="5">
    <source>
        <dbReference type="ARBA" id="ARBA00022741"/>
    </source>
</evidence>
<feature type="transmembrane region" description="Helical" evidence="10">
    <location>
        <begin position="352"/>
        <end position="374"/>
    </location>
</feature>
<sequence length="744" mass="76986">MTTNVVTARPAEIELAIGGMTCASCANRIERRLNKLDGVTATVNYATEKAKVVYPEGIDPAELVAQVEAAGYTATVPRTEPEADAPPQADPLRQRLIGAVGLSVPVIAMAMVPALQFTYWQWISLMLAAPVVVWAAWPFHQAAWANLRHGAATMDTLISMGTLAAFGWSLYALLFGSAGVPGMTHPFELTIRRMGGEASIYLEVAAGVTTFILAGRYFEARAKRRAGSALRALLELGAKDVAVLREGVEVRVPIEQLAVGDRFVVRPGEKIATDGVIEDGKSAVDAAMLTGESVPVEVGPGDAVVGATVNAGGRLLVRATRVGSDTQLAQMAKLVEDAQTGKAAVQRLADRVSGVFVPIVIALALGTLFFWLGAGVGATAAFTAAVAVLIIACPCALGLATPTALLVGTGRGAQLGILIKGPEVLESTRRIDTIVLDKTGTVTTGRMSLVDVHTAEGVDRNEALRLAGAVEHASEHPIAQAIAVAAQELGDLPAVEDFSATEGLGVNGVVDGHAVLVGRTELLRAWSLELPADLAEAKAAAEAQGRTAVAVAWDGAPRAVLVVADTVKPTSADAIGMLRGLGLTPVLLTGDNAAVAESVAREVGIDEVIAEVLPQDKVDVVARLQKEGKVVAMVGDGVNDAAALARADLGLAMGTGTDVAIEAADLTLVRGDLRAAADAIRLSRSTLATIKGNLFWAFAYNVAALPLAAAGLLNPMLAGAAMAVSSAFVVANSLRLRRFRSSTR</sequence>
<dbReference type="Gene3D" id="3.40.1110.10">
    <property type="entry name" value="Calcium-transporting ATPase, cytoplasmic domain N"/>
    <property type="match status" value="1"/>
</dbReference>
<reference evidence="12 13" key="1">
    <citation type="submission" date="2020-06" db="EMBL/GenBank/DDBJ databases">
        <title>Actinokineospora xiongansis sp. nov., isolated from soil of Baiyangdian.</title>
        <authorList>
            <person name="Zhang X."/>
        </authorList>
    </citation>
    <scope>NUCLEOTIDE SEQUENCE [LARGE SCALE GENOMIC DNA]</scope>
    <source>
        <strain evidence="12 13">HBU206404</strain>
    </source>
</reference>
<evidence type="ECO:0000256" key="1">
    <source>
        <dbReference type="ARBA" id="ARBA00004651"/>
    </source>
</evidence>
<dbReference type="NCBIfam" id="TIGR01494">
    <property type="entry name" value="ATPase_P-type"/>
    <property type="match status" value="1"/>
</dbReference>
<dbReference type="PANTHER" id="PTHR43520:SF8">
    <property type="entry name" value="P-TYPE CU(+) TRANSPORTER"/>
    <property type="match status" value="1"/>
</dbReference>
<dbReference type="InterPro" id="IPR023298">
    <property type="entry name" value="ATPase_P-typ_TM_dom_sf"/>
</dbReference>
<feature type="transmembrane region" description="Helical" evidence="10">
    <location>
        <begin position="693"/>
        <end position="710"/>
    </location>
</feature>
<dbReference type="EMBL" id="JABVED010000021">
    <property type="protein sequence ID" value="MBC6450880.1"/>
    <property type="molecule type" value="Genomic_DNA"/>
</dbReference>
<dbReference type="PRINTS" id="PR00120">
    <property type="entry name" value="HATPASE"/>
</dbReference>
<comment type="caution">
    <text evidence="12">The sequence shown here is derived from an EMBL/GenBank/DDBJ whole genome shotgun (WGS) entry which is preliminary data.</text>
</comment>
<dbReference type="NCBIfam" id="TIGR01511">
    <property type="entry name" value="ATPase-IB1_Cu"/>
    <property type="match status" value="1"/>
</dbReference>
<dbReference type="PRINTS" id="PR00119">
    <property type="entry name" value="CATATPASE"/>
</dbReference>
<dbReference type="Gene3D" id="3.30.70.100">
    <property type="match status" value="1"/>
</dbReference>
<feature type="domain" description="HMA" evidence="11">
    <location>
        <begin position="11"/>
        <end position="75"/>
    </location>
</feature>
<dbReference type="SUPFAM" id="SSF55008">
    <property type="entry name" value="HMA, heavy metal-associated domain"/>
    <property type="match status" value="1"/>
</dbReference>
<comment type="similarity">
    <text evidence="2 10">Belongs to the cation transport ATPase (P-type) (TC 3.A.3) family. Type IB subfamily.</text>
</comment>
<keyword evidence="7" id="KW-1278">Translocase</keyword>
<dbReference type="SFLD" id="SFLDG00002">
    <property type="entry name" value="C1.7:_P-type_atpase_like"/>
    <property type="match status" value="1"/>
</dbReference>
<dbReference type="PROSITE" id="PS50846">
    <property type="entry name" value="HMA_2"/>
    <property type="match status" value="1"/>
</dbReference>
<keyword evidence="13" id="KW-1185">Reference proteome</keyword>
<dbReference type="SUPFAM" id="SSF81665">
    <property type="entry name" value="Calcium ATPase, transmembrane domain M"/>
    <property type="match status" value="1"/>
</dbReference>
<protein>
    <submittedName>
        <fullName evidence="12">Copper-translocating P-type ATPase</fullName>
    </submittedName>
</protein>
<keyword evidence="8 10" id="KW-1133">Transmembrane helix</keyword>
<dbReference type="InterPro" id="IPR017969">
    <property type="entry name" value="Heavy-metal-associated_CS"/>
</dbReference>
<proteinExistence type="inferred from homology"/>
<dbReference type="SUPFAM" id="SSF56784">
    <property type="entry name" value="HAD-like"/>
    <property type="match status" value="1"/>
</dbReference>
<accession>A0ABR7LDT5</accession>
<dbReference type="Gene3D" id="2.70.150.10">
    <property type="entry name" value="Calcium-transporting ATPase, cytoplasmic transduction domain A"/>
    <property type="match status" value="1"/>
</dbReference>
<evidence type="ECO:0000256" key="10">
    <source>
        <dbReference type="RuleBase" id="RU362081"/>
    </source>
</evidence>
<dbReference type="PROSITE" id="PS00154">
    <property type="entry name" value="ATPASE_E1_E2"/>
    <property type="match status" value="1"/>
</dbReference>
<dbReference type="InterPro" id="IPR023214">
    <property type="entry name" value="HAD_sf"/>
</dbReference>
<dbReference type="InterPro" id="IPR044492">
    <property type="entry name" value="P_typ_ATPase_HD_dom"/>
</dbReference>
<dbReference type="InterPro" id="IPR006121">
    <property type="entry name" value="HMA_dom"/>
</dbReference>
<dbReference type="Pfam" id="PF00403">
    <property type="entry name" value="HMA"/>
    <property type="match status" value="1"/>
</dbReference>
<dbReference type="InterPro" id="IPR018303">
    <property type="entry name" value="ATPase_P-typ_P_site"/>
</dbReference>
<keyword evidence="5 10" id="KW-0547">Nucleotide-binding</keyword>
<dbReference type="InterPro" id="IPR008250">
    <property type="entry name" value="ATPase_P-typ_transduc_dom_A_sf"/>
</dbReference>
<dbReference type="RefSeq" id="WP_187223963.1">
    <property type="nucleotide sequence ID" value="NZ_JABVED010000021.1"/>
</dbReference>
<dbReference type="SFLD" id="SFLDS00003">
    <property type="entry name" value="Haloacid_Dehalogenase"/>
    <property type="match status" value="1"/>
</dbReference>
<dbReference type="SUPFAM" id="SSF81653">
    <property type="entry name" value="Calcium ATPase, transduction domain A"/>
    <property type="match status" value="1"/>
</dbReference>
<keyword evidence="4 10" id="KW-0479">Metal-binding</keyword>
<dbReference type="InterPro" id="IPR059000">
    <property type="entry name" value="ATPase_P-type_domA"/>
</dbReference>
<keyword evidence="10" id="KW-1003">Cell membrane</keyword>
<dbReference type="InterPro" id="IPR036163">
    <property type="entry name" value="HMA_dom_sf"/>
</dbReference>
<dbReference type="Gene3D" id="3.40.50.1000">
    <property type="entry name" value="HAD superfamily/HAD-like"/>
    <property type="match status" value="1"/>
</dbReference>
<dbReference type="NCBIfam" id="TIGR01525">
    <property type="entry name" value="ATPase-IB_hvy"/>
    <property type="match status" value="1"/>
</dbReference>
<keyword evidence="3 10" id="KW-0812">Transmembrane</keyword>
<dbReference type="Proteomes" id="UP000734823">
    <property type="component" value="Unassembled WGS sequence"/>
</dbReference>
<feature type="transmembrane region" description="Helical" evidence="10">
    <location>
        <begin position="380"/>
        <end position="407"/>
    </location>
</feature>
<evidence type="ECO:0000256" key="9">
    <source>
        <dbReference type="ARBA" id="ARBA00023136"/>
    </source>
</evidence>
<evidence type="ECO:0000256" key="3">
    <source>
        <dbReference type="ARBA" id="ARBA00022692"/>
    </source>
</evidence>
<feature type="transmembrane region" description="Helical" evidence="10">
    <location>
        <begin position="119"/>
        <end position="137"/>
    </location>
</feature>
<dbReference type="InterPro" id="IPR027256">
    <property type="entry name" value="P-typ_ATPase_IB"/>
</dbReference>